<dbReference type="InterPro" id="IPR028146">
    <property type="entry name" value="PRKCSH_N"/>
</dbReference>
<keyword evidence="4" id="KW-1015">Disulfide bond</keyword>
<reference evidence="9" key="1">
    <citation type="submission" date="2019-03" db="EMBL/GenBank/DDBJ databases">
        <title>Snf2 controls pulcherriminic acid biosynthesis and connects pigmentation and antifungal activity of the yeast Metschnikowia pulcherrima.</title>
        <authorList>
            <person name="Gore-Lloyd D."/>
            <person name="Sumann I."/>
            <person name="Brachmann A.O."/>
            <person name="Schneeberger K."/>
            <person name="Ortiz-Merino R.A."/>
            <person name="Moreno-Beltran M."/>
            <person name="Schlaefli M."/>
            <person name="Kirner P."/>
            <person name="Santos Kron A."/>
            <person name="Wolfe K.H."/>
            <person name="Piel J."/>
            <person name="Ahrens C.H."/>
            <person name="Henk D."/>
            <person name="Freimoser F.M."/>
        </authorList>
    </citation>
    <scope>NUCLEOTIDE SEQUENCE [LARGE SCALE GENOMIC DNA]</scope>
    <source>
        <strain evidence="9">APC 1.2</strain>
    </source>
</reference>
<gene>
    <name evidence="8" type="primary">MPUL0B05740</name>
    <name evidence="8" type="ORF">METSCH_B05740</name>
</gene>
<keyword evidence="8" id="KW-0808">Transferase</keyword>
<dbReference type="GO" id="GO:0016301">
    <property type="term" value="F:kinase activity"/>
    <property type="evidence" value="ECO:0007669"/>
    <property type="project" value="UniProtKB-KW"/>
</dbReference>
<evidence type="ECO:0000313" key="9">
    <source>
        <dbReference type="Proteomes" id="UP000292447"/>
    </source>
</evidence>
<evidence type="ECO:0000259" key="7">
    <source>
        <dbReference type="PROSITE" id="PS51914"/>
    </source>
</evidence>
<evidence type="ECO:0000256" key="1">
    <source>
        <dbReference type="ARBA" id="ARBA00022387"/>
    </source>
</evidence>
<dbReference type="InterPro" id="IPR039794">
    <property type="entry name" value="Gtb1-like"/>
</dbReference>
<sequence>MPPHALSGFQSLCISIKLIQFLAAMMFPGKFIMALCTVALAEHVIGVLPEKQALYTADLHGKWHCLLDPTIELLFEQINDDFCDCPDGSDEPGTNACAFTKESPKYFYCANKGYKEAYIENYKLNDGVCDYDVCCDGSDEYKSGNCPDVCDQVKKQYDAFLAARTSDVENALKVKKDLVSKAQKLKEQLVKNAEFIAKEIETDEARLASLKSQLEKENDDSGAEEDSLSSIIDTFILDHLRKVEETVSQWQTHVESTKERIKTLESMLQNLLENYNPNFNDQAVKQVVSSFADYISNQPETETEPVWEMPQITFDQLSEKLQDVMKIPDNVLPNSDTSLLGKALKTTRSLLGKPGSDSQSKNGEIAKKGGTKKSDSEKIKQLVAEIDNIEKSILQKKSEQAIYTDGINANHGKEDIYRAVKGLWVNKKIGEYNYKLGFLDALYQDTTLVGRFMGVQDNSMFFGHGSKCWNGPQRSARVDMVCGEKHDLISVSEPEKCQYRFLMYSPLACEAMSEEKIARDFKLDRARLKI</sequence>
<dbReference type="AlphaFoldDB" id="A0A4P6XJA9"/>
<name>A0A4P6XJA9_9ASCO</name>
<dbReference type="GO" id="GO:0017177">
    <property type="term" value="C:glucosidase II complex"/>
    <property type="evidence" value="ECO:0007669"/>
    <property type="project" value="TreeGrafter"/>
</dbReference>
<dbReference type="InterPro" id="IPR009011">
    <property type="entry name" value="Man6P_isomerase_rcpt-bd_dom_sf"/>
</dbReference>
<evidence type="ECO:0000256" key="2">
    <source>
        <dbReference type="ARBA" id="ARBA00022729"/>
    </source>
</evidence>
<feature type="coiled-coil region" evidence="5">
    <location>
        <begin position="168"/>
        <end position="274"/>
    </location>
</feature>
<evidence type="ECO:0000256" key="6">
    <source>
        <dbReference type="SAM" id="MobiDB-lite"/>
    </source>
</evidence>
<dbReference type="Gene3D" id="2.70.130.10">
    <property type="entry name" value="Mannose-6-phosphate receptor binding domain"/>
    <property type="match status" value="1"/>
</dbReference>
<keyword evidence="5" id="KW-0175">Coiled coil</keyword>
<organism evidence="8 9">
    <name type="scientific">Metschnikowia aff. pulcherrima</name>
    <dbReference type="NCBI Taxonomy" id="2163413"/>
    <lineage>
        <taxon>Eukaryota</taxon>
        <taxon>Fungi</taxon>
        <taxon>Dikarya</taxon>
        <taxon>Ascomycota</taxon>
        <taxon>Saccharomycotina</taxon>
        <taxon>Pichiomycetes</taxon>
        <taxon>Metschnikowiaceae</taxon>
        <taxon>Metschnikowia</taxon>
    </lineage>
</organism>
<accession>A0A4P6XJA9</accession>
<dbReference type="Proteomes" id="UP000292447">
    <property type="component" value="Chromosome II"/>
</dbReference>
<protein>
    <recommendedName>
        <fullName evidence="1">Glucosidase 2 subunit beta</fullName>
    </recommendedName>
</protein>
<feature type="region of interest" description="Disordered" evidence="6">
    <location>
        <begin position="350"/>
        <end position="373"/>
    </location>
</feature>
<keyword evidence="2" id="KW-0732">Signal</keyword>
<dbReference type="InterPro" id="IPR036607">
    <property type="entry name" value="PRKCSH"/>
</dbReference>
<dbReference type="InterPro" id="IPR044865">
    <property type="entry name" value="MRH_dom"/>
</dbReference>
<evidence type="ECO:0000256" key="4">
    <source>
        <dbReference type="ARBA" id="ARBA00023157"/>
    </source>
</evidence>
<dbReference type="Pfam" id="PF12999">
    <property type="entry name" value="PRKCSH-like"/>
    <property type="match status" value="1"/>
</dbReference>
<evidence type="ECO:0000313" key="8">
    <source>
        <dbReference type="EMBL" id="QBM87372.1"/>
    </source>
</evidence>
<dbReference type="PROSITE" id="PS51914">
    <property type="entry name" value="MRH"/>
    <property type="match status" value="1"/>
</dbReference>
<proteinExistence type="predicted"/>
<feature type="domain" description="MRH" evidence="7">
    <location>
        <begin position="389"/>
        <end position="511"/>
    </location>
</feature>
<dbReference type="GO" id="GO:0006491">
    <property type="term" value="P:N-glycan processing"/>
    <property type="evidence" value="ECO:0007669"/>
    <property type="project" value="TreeGrafter"/>
</dbReference>
<dbReference type="Pfam" id="PF13015">
    <property type="entry name" value="PRKCSH_1"/>
    <property type="match status" value="1"/>
</dbReference>
<keyword evidence="9" id="KW-1185">Reference proteome</keyword>
<dbReference type="STRING" id="2163413.A0A4P6XJA9"/>
<evidence type="ECO:0000256" key="3">
    <source>
        <dbReference type="ARBA" id="ARBA00022824"/>
    </source>
</evidence>
<feature type="compositionally biased region" description="Basic and acidic residues" evidence="6">
    <location>
        <begin position="364"/>
        <end position="373"/>
    </location>
</feature>
<dbReference type="EMBL" id="CP034457">
    <property type="protein sequence ID" value="QBM87372.1"/>
    <property type="molecule type" value="Genomic_DNA"/>
</dbReference>
<keyword evidence="8" id="KW-0418">Kinase</keyword>
<dbReference type="PANTHER" id="PTHR12630">
    <property type="entry name" value="N-LINKED OLIGOSACCHARIDE PROCESSING"/>
    <property type="match status" value="1"/>
</dbReference>
<evidence type="ECO:0000256" key="5">
    <source>
        <dbReference type="SAM" id="Coils"/>
    </source>
</evidence>
<keyword evidence="3" id="KW-0256">Endoplasmic reticulum</keyword>
<dbReference type="SUPFAM" id="SSF50911">
    <property type="entry name" value="Mannose 6-phosphate receptor domain"/>
    <property type="match status" value="1"/>
</dbReference>
<dbReference type="PANTHER" id="PTHR12630:SF1">
    <property type="entry name" value="GLUCOSIDASE 2 SUBUNIT BETA"/>
    <property type="match status" value="1"/>
</dbReference>